<evidence type="ECO:0000313" key="4">
    <source>
        <dbReference type="Proteomes" id="UP000625711"/>
    </source>
</evidence>
<dbReference type="EMBL" id="JAACXV010000277">
    <property type="protein sequence ID" value="KAF7280732.1"/>
    <property type="molecule type" value="Genomic_DNA"/>
</dbReference>
<dbReference type="AlphaFoldDB" id="A0A834IKA4"/>
<reference evidence="3" key="1">
    <citation type="submission" date="2020-08" db="EMBL/GenBank/DDBJ databases">
        <title>Genome sequencing and assembly of the red palm weevil Rhynchophorus ferrugineus.</title>
        <authorList>
            <person name="Dias G.B."/>
            <person name="Bergman C.M."/>
            <person name="Manee M."/>
        </authorList>
    </citation>
    <scope>NUCLEOTIDE SEQUENCE</scope>
    <source>
        <strain evidence="3">AA-2017</strain>
        <tissue evidence="3">Whole larva</tissue>
    </source>
</reference>
<gene>
    <name evidence="3" type="ORF">GWI33_005587</name>
</gene>
<dbReference type="InterPro" id="IPR036046">
    <property type="entry name" value="Acylphosphatase-like_dom_sf"/>
</dbReference>
<evidence type="ECO:0000259" key="2">
    <source>
        <dbReference type="PROSITE" id="PS51160"/>
    </source>
</evidence>
<dbReference type="PROSITE" id="PS51160">
    <property type="entry name" value="ACYLPHOSPHATASE_3"/>
    <property type="match status" value="1"/>
</dbReference>
<dbReference type="OrthoDB" id="7961613at2759"/>
<dbReference type="SUPFAM" id="SSF54975">
    <property type="entry name" value="Acylphosphatase/BLUF domain-like"/>
    <property type="match status" value="1"/>
</dbReference>
<keyword evidence="4" id="KW-1185">Reference proteome</keyword>
<dbReference type="Proteomes" id="UP000625711">
    <property type="component" value="Unassembled WGS sequence"/>
</dbReference>
<sequence length="106" mass="12556">MPSIFSADNLPYSLEFEIWGLHHGPEVCELTLQKAKSLRLRGYVTEKYRFGITGEMQGFAGPLIQMKRWLLEGPGEYYKVSKAIFKNSRKIDDFEYKRFKYKPNYY</sequence>
<organism evidence="3 4">
    <name type="scientific">Rhynchophorus ferrugineus</name>
    <name type="common">Red palm weevil</name>
    <name type="synonym">Curculio ferrugineus</name>
    <dbReference type="NCBI Taxonomy" id="354439"/>
    <lineage>
        <taxon>Eukaryota</taxon>
        <taxon>Metazoa</taxon>
        <taxon>Ecdysozoa</taxon>
        <taxon>Arthropoda</taxon>
        <taxon>Hexapoda</taxon>
        <taxon>Insecta</taxon>
        <taxon>Pterygota</taxon>
        <taxon>Neoptera</taxon>
        <taxon>Endopterygota</taxon>
        <taxon>Coleoptera</taxon>
        <taxon>Polyphaga</taxon>
        <taxon>Cucujiformia</taxon>
        <taxon>Curculionidae</taxon>
        <taxon>Dryophthorinae</taxon>
        <taxon>Rhynchophorus</taxon>
    </lineage>
</organism>
<name>A0A834IKA4_RHYFE</name>
<protein>
    <recommendedName>
        <fullName evidence="2">Acylphosphatase-like domain-containing protein</fullName>
    </recommendedName>
</protein>
<evidence type="ECO:0000313" key="3">
    <source>
        <dbReference type="EMBL" id="KAF7280732.1"/>
    </source>
</evidence>
<dbReference type="Gene3D" id="3.30.70.100">
    <property type="match status" value="1"/>
</dbReference>
<comment type="caution">
    <text evidence="3">The sequence shown here is derived from an EMBL/GenBank/DDBJ whole genome shotgun (WGS) entry which is preliminary data.</text>
</comment>
<evidence type="ECO:0000256" key="1">
    <source>
        <dbReference type="PROSITE-ProRule" id="PRU00520"/>
    </source>
</evidence>
<feature type="domain" description="Acylphosphatase-like" evidence="2">
    <location>
        <begin position="13"/>
        <end position="103"/>
    </location>
</feature>
<dbReference type="InterPro" id="IPR001792">
    <property type="entry name" value="Acylphosphatase-like_dom"/>
</dbReference>
<proteinExistence type="predicted"/>
<accession>A0A834IKA4</accession>
<comment type="caution">
    <text evidence="1">Lacks conserved residue(s) required for the propagation of feature annotation.</text>
</comment>